<dbReference type="GO" id="GO:0015740">
    <property type="term" value="P:C4-dicarboxylate transport"/>
    <property type="evidence" value="ECO:0007669"/>
    <property type="project" value="TreeGrafter"/>
</dbReference>
<accession>A0A1I2XTR3</accession>
<dbReference type="Pfam" id="PF04290">
    <property type="entry name" value="DctQ"/>
    <property type="match status" value="1"/>
</dbReference>
<dbReference type="RefSeq" id="WP_092842613.1">
    <property type="nucleotide sequence ID" value="NZ_FOPY01000001.1"/>
</dbReference>
<gene>
    <name evidence="11" type="ORF">SAMN04487959_10117</name>
</gene>
<comment type="subunit">
    <text evidence="9">The complex comprises the extracytoplasmic solute receptor protein and the two transmembrane proteins.</text>
</comment>
<keyword evidence="3" id="KW-1003">Cell membrane</keyword>
<evidence type="ECO:0000259" key="10">
    <source>
        <dbReference type="Pfam" id="PF04290"/>
    </source>
</evidence>
<dbReference type="Proteomes" id="UP000199040">
    <property type="component" value="Unassembled WGS sequence"/>
</dbReference>
<evidence type="ECO:0000313" key="11">
    <source>
        <dbReference type="EMBL" id="SFH16096.1"/>
    </source>
</evidence>
<evidence type="ECO:0000256" key="9">
    <source>
        <dbReference type="RuleBase" id="RU369079"/>
    </source>
</evidence>
<sequence>MTKERLAHDSEALEALAEIGNEEFDPRNYRFEDYVTLVIFWLLALDVFLQFFSRYVLGDSIAWTEEMARYLLILVCFIGGAMAVRKNSHIMVEFFYRYMPPVMGRLLSTLVDIARVVFFAAAAWITYGLAGRTHSMMVSVDIPKSYLYYAVMAGFLLMLLRAVQVAIRHWREGTSELLATDDDDQ</sequence>
<evidence type="ECO:0000256" key="2">
    <source>
        <dbReference type="ARBA" id="ARBA00022448"/>
    </source>
</evidence>
<dbReference type="STRING" id="442341.SAMN04487959_10117"/>
<name>A0A1I2XTR3_9GAMM</name>
<dbReference type="PANTHER" id="PTHR35011:SF11">
    <property type="entry name" value="TRAP TRANSPORTER SMALL PERMEASE PROTEIN"/>
    <property type="match status" value="1"/>
</dbReference>
<protein>
    <recommendedName>
        <fullName evidence="9">TRAP transporter small permease protein</fullName>
    </recommendedName>
</protein>
<keyword evidence="2 9" id="KW-0813">Transport</keyword>
<comment type="similarity">
    <text evidence="8 9">Belongs to the TRAP transporter small permease family.</text>
</comment>
<evidence type="ECO:0000256" key="7">
    <source>
        <dbReference type="ARBA" id="ARBA00023136"/>
    </source>
</evidence>
<dbReference type="AlphaFoldDB" id="A0A1I2XTR3"/>
<reference evidence="11 12" key="1">
    <citation type="submission" date="2016-10" db="EMBL/GenBank/DDBJ databases">
        <authorList>
            <person name="de Groot N.N."/>
        </authorList>
    </citation>
    <scope>NUCLEOTIDE SEQUENCE [LARGE SCALE GENOMIC DNA]</scope>
    <source>
        <strain evidence="11 12">CGMCC 1.6848</strain>
    </source>
</reference>
<keyword evidence="12" id="KW-1185">Reference proteome</keyword>
<dbReference type="InterPro" id="IPR055348">
    <property type="entry name" value="DctQ"/>
</dbReference>
<dbReference type="GO" id="GO:0022857">
    <property type="term" value="F:transmembrane transporter activity"/>
    <property type="evidence" value="ECO:0007669"/>
    <property type="project" value="UniProtKB-UniRule"/>
</dbReference>
<evidence type="ECO:0000256" key="5">
    <source>
        <dbReference type="ARBA" id="ARBA00022692"/>
    </source>
</evidence>
<keyword evidence="5 9" id="KW-0812">Transmembrane</keyword>
<keyword evidence="4 9" id="KW-0997">Cell inner membrane</keyword>
<dbReference type="GO" id="GO:0005886">
    <property type="term" value="C:plasma membrane"/>
    <property type="evidence" value="ECO:0007669"/>
    <property type="project" value="UniProtKB-SubCell"/>
</dbReference>
<feature type="transmembrane region" description="Helical" evidence="9">
    <location>
        <begin position="106"/>
        <end position="126"/>
    </location>
</feature>
<evidence type="ECO:0000256" key="6">
    <source>
        <dbReference type="ARBA" id="ARBA00022989"/>
    </source>
</evidence>
<evidence type="ECO:0000256" key="1">
    <source>
        <dbReference type="ARBA" id="ARBA00004429"/>
    </source>
</evidence>
<feature type="domain" description="Tripartite ATP-independent periplasmic transporters DctQ component" evidence="10">
    <location>
        <begin position="46"/>
        <end position="171"/>
    </location>
</feature>
<dbReference type="PANTHER" id="PTHR35011">
    <property type="entry name" value="2,3-DIKETO-L-GULONATE TRAP TRANSPORTER SMALL PERMEASE PROTEIN YIAM"/>
    <property type="match status" value="1"/>
</dbReference>
<evidence type="ECO:0000256" key="8">
    <source>
        <dbReference type="ARBA" id="ARBA00038436"/>
    </source>
</evidence>
<keyword evidence="6 9" id="KW-1133">Transmembrane helix</keyword>
<feature type="transmembrane region" description="Helical" evidence="9">
    <location>
        <begin position="67"/>
        <end position="85"/>
    </location>
</feature>
<organism evidence="11 12">
    <name type="scientific">Modicisalibacter xianhensis</name>
    <dbReference type="NCBI Taxonomy" id="442341"/>
    <lineage>
        <taxon>Bacteria</taxon>
        <taxon>Pseudomonadati</taxon>
        <taxon>Pseudomonadota</taxon>
        <taxon>Gammaproteobacteria</taxon>
        <taxon>Oceanospirillales</taxon>
        <taxon>Halomonadaceae</taxon>
        <taxon>Modicisalibacter</taxon>
    </lineage>
</organism>
<comment type="function">
    <text evidence="9">Part of the tripartite ATP-independent periplasmic (TRAP) transport system.</text>
</comment>
<feature type="transmembrane region" description="Helical" evidence="9">
    <location>
        <begin position="34"/>
        <end position="55"/>
    </location>
</feature>
<evidence type="ECO:0000256" key="4">
    <source>
        <dbReference type="ARBA" id="ARBA00022519"/>
    </source>
</evidence>
<proteinExistence type="inferred from homology"/>
<keyword evidence="7 9" id="KW-0472">Membrane</keyword>
<evidence type="ECO:0000313" key="12">
    <source>
        <dbReference type="Proteomes" id="UP000199040"/>
    </source>
</evidence>
<dbReference type="InterPro" id="IPR007387">
    <property type="entry name" value="TRAP_DctQ"/>
</dbReference>
<evidence type="ECO:0000256" key="3">
    <source>
        <dbReference type="ARBA" id="ARBA00022475"/>
    </source>
</evidence>
<comment type="subcellular location">
    <subcellularLocation>
        <location evidence="1 9">Cell inner membrane</location>
        <topology evidence="1 9">Multi-pass membrane protein</topology>
    </subcellularLocation>
</comment>
<dbReference type="EMBL" id="FOPY01000001">
    <property type="protein sequence ID" value="SFH16096.1"/>
    <property type="molecule type" value="Genomic_DNA"/>
</dbReference>
<feature type="transmembrane region" description="Helical" evidence="9">
    <location>
        <begin position="146"/>
        <end position="163"/>
    </location>
</feature>